<keyword evidence="4" id="KW-1185">Reference proteome</keyword>
<evidence type="ECO:0000256" key="2">
    <source>
        <dbReference type="SAM" id="Phobius"/>
    </source>
</evidence>
<sequence>MNDLLTFLILGLSVGAVYALTAQGLVLIYRGSGVVNFAQGAYSMIGAFLFYRVAPDLGLPQGAAWMLALGVPA</sequence>
<name>A0ABW3CJ99_9ACTN</name>
<dbReference type="PANTHER" id="PTHR11795:SF445">
    <property type="entry name" value="AMINO ACID ABC TRANSPORTER PERMEASE PROTEIN"/>
    <property type="match status" value="1"/>
</dbReference>
<evidence type="ECO:0000256" key="1">
    <source>
        <dbReference type="ARBA" id="ARBA00022448"/>
    </source>
</evidence>
<dbReference type="Proteomes" id="UP001597083">
    <property type="component" value="Unassembled WGS sequence"/>
</dbReference>
<keyword evidence="2" id="KW-1133">Transmembrane helix</keyword>
<gene>
    <name evidence="3" type="ORF">ACFQ07_16560</name>
</gene>
<keyword evidence="2" id="KW-0472">Membrane</keyword>
<dbReference type="PANTHER" id="PTHR11795">
    <property type="entry name" value="BRANCHED-CHAIN AMINO ACID TRANSPORT SYSTEM PERMEASE PROTEIN LIVH"/>
    <property type="match status" value="1"/>
</dbReference>
<organism evidence="3 4">
    <name type="scientific">Actinomadura adrarensis</name>
    <dbReference type="NCBI Taxonomy" id="1819600"/>
    <lineage>
        <taxon>Bacteria</taxon>
        <taxon>Bacillati</taxon>
        <taxon>Actinomycetota</taxon>
        <taxon>Actinomycetes</taxon>
        <taxon>Streptosporangiales</taxon>
        <taxon>Thermomonosporaceae</taxon>
        <taxon>Actinomadura</taxon>
    </lineage>
</organism>
<dbReference type="EMBL" id="JBHTIR010002493">
    <property type="protein sequence ID" value="MFD0853852.1"/>
    <property type="molecule type" value="Genomic_DNA"/>
</dbReference>
<feature type="non-terminal residue" evidence="3">
    <location>
        <position position="73"/>
    </location>
</feature>
<dbReference type="InterPro" id="IPR052157">
    <property type="entry name" value="BCAA_transport_permease"/>
</dbReference>
<evidence type="ECO:0000313" key="4">
    <source>
        <dbReference type="Proteomes" id="UP001597083"/>
    </source>
</evidence>
<proteinExistence type="predicted"/>
<accession>A0ABW3CJ99</accession>
<evidence type="ECO:0000313" key="3">
    <source>
        <dbReference type="EMBL" id="MFD0853852.1"/>
    </source>
</evidence>
<comment type="caution">
    <text evidence="3">The sequence shown here is derived from an EMBL/GenBank/DDBJ whole genome shotgun (WGS) entry which is preliminary data.</text>
</comment>
<keyword evidence="2" id="KW-0812">Transmembrane</keyword>
<protein>
    <submittedName>
        <fullName evidence="3">Branched-chain amino acid ABC transporter permease</fullName>
    </submittedName>
</protein>
<feature type="transmembrane region" description="Helical" evidence="2">
    <location>
        <begin position="29"/>
        <end position="51"/>
    </location>
</feature>
<reference evidence="4" key="1">
    <citation type="journal article" date="2019" name="Int. J. Syst. Evol. Microbiol.">
        <title>The Global Catalogue of Microorganisms (GCM) 10K type strain sequencing project: providing services to taxonomists for standard genome sequencing and annotation.</title>
        <authorList>
            <consortium name="The Broad Institute Genomics Platform"/>
            <consortium name="The Broad Institute Genome Sequencing Center for Infectious Disease"/>
            <person name="Wu L."/>
            <person name="Ma J."/>
        </authorList>
    </citation>
    <scope>NUCLEOTIDE SEQUENCE [LARGE SCALE GENOMIC DNA]</scope>
    <source>
        <strain evidence="4">JCM 31696</strain>
    </source>
</reference>
<keyword evidence="1" id="KW-0813">Transport</keyword>